<dbReference type="GO" id="GO:0006629">
    <property type="term" value="P:lipid metabolic process"/>
    <property type="evidence" value="ECO:0007669"/>
    <property type="project" value="TreeGrafter"/>
</dbReference>
<keyword evidence="3" id="KW-0813">Transport</keyword>
<keyword evidence="8" id="KW-0325">Glycoprotein</keyword>
<evidence type="ECO:0000256" key="6">
    <source>
        <dbReference type="ARBA" id="ARBA00023121"/>
    </source>
</evidence>
<dbReference type="GO" id="GO:0005576">
    <property type="term" value="C:extracellular region"/>
    <property type="evidence" value="ECO:0007669"/>
    <property type="project" value="UniProtKB-SubCell"/>
</dbReference>
<evidence type="ECO:0000313" key="10">
    <source>
        <dbReference type="EnsemblMetazoa" id="ASTEI04066-PA"/>
    </source>
</evidence>
<dbReference type="Gene3D" id="2.40.128.20">
    <property type="match status" value="2"/>
</dbReference>
<dbReference type="GO" id="GO:0000302">
    <property type="term" value="P:response to reactive oxygen species"/>
    <property type="evidence" value="ECO:0007669"/>
    <property type="project" value="TreeGrafter"/>
</dbReference>
<dbReference type="InterPro" id="IPR012674">
    <property type="entry name" value="Calycin"/>
</dbReference>
<evidence type="ECO:0000256" key="2">
    <source>
        <dbReference type="ARBA" id="ARBA00019890"/>
    </source>
</evidence>
<protein>
    <recommendedName>
        <fullName evidence="2">Apolipoprotein D</fullName>
    </recommendedName>
</protein>
<organism evidence="10 11">
    <name type="scientific">Anopheles stephensi</name>
    <name type="common">Indo-Pakistan malaria mosquito</name>
    <dbReference type="NCBI Taxonomy" id="30069"/>
    <lineage>
        <taxon>Eukaryota</taxon>
        <taxon>Metazoa</taxon>
        <taxon>Ecdysozoa</taxon>
        <taxon>Arthropoda</taxon>
        <taxon>Hexapoda</taxon>
        <taxon>Insecta</taxon>
        <taxon>Pterygota</taxon>
        <taxon>Neoptera</taxon>
        <taxon>Endopterygota</taxon>
        <taxon>Diptera</taxon>
        <taxon>Nematocera</taxon>
        <taxon>Culicoidea</taxon>
        <taxon>Culicidae</taxon>
        <taxon>Anophelinae</taxon>
        <taxon>Anopheles</taxon>
    </lineage>
</organism>
<keyword evidence="7" id="KW-1015">Disulfide bond</keyword>
<dbReference type="VEuPathDB" id="VectorBase:ASTEI04066"/>
<dbReference type="Pfam" id="PF08212">
    <property type="entry name" value="Lipocalin_2"/>
    <property type="match status" value="2"/>
</dbReference>
<dbReference type="EnsemblMetazoa" id="ASTEI04066-RA">
    <property type="protein sequence ID" value="ASTEI04066-PA"/>
    <property type="gene ID" value="ASTEI04066"/>
</dbReference>
<evidence type="ECO:0000256" key="4">
    <source>
        <dbReference type="ARBA" id="ARBA00022525"/>
    </source>
</evidence>
<reference evidence="10" key="2">
    <citation type="submission" date="2020-05" db="UniProtKB">
        <authorList>
            <consortium name="EnsemblMetazoa"/>
        </authorList>
    </citation>
    <scope>IDENTIFICATION</scope>
    <source>
        <strain evidence="10">Indian</strain>
    </source>
</reference>
<dbReference type="VEuPathDB" id="VectorBase:ASTEI20_041240"/>
<evidence type="ECO:0000259" key="9">
    <source>
        <dbReference type="Pfam" id="PF08212"/>
    </source>
</evidence>
<accession>A0A182Y6I0</accession>
<dbReference type="GO" id="GO:0005737">
    <property type="term" value="C:cytoplasm"/>
    <property type="evidence" value="ECO:0007669"/>
    <property type="project" value="TreeGrafter"/>
</dbReference>
<reference evidence="11" key="1">
    <citation type="journal article" date="2014" name="Genome Biol.">
        <title>Genome analysis of a major urban malaria vector mosquito, Anopheles stephensi.</title>
        <authorList>
            <person name="Jiang X."/>
            <person name="Peery A."/>
            <person name="Hall A.B."/>
            <person name="Sharma A."/>
            <person name="Chen X.G."/>
            <person name="Waterhouse R.M."/>
            <person name="Komissarov A."/>
            <person name="Riehle M.M."/>
            <person name="Shouche Y."/>
            <person name="Sharakhova M.V."/>
            <person name="Lawson D."/>
            <person name="Pakpour N."/>
            <person name="Arensburger P."/>
            <person name="Davidson V.L."/>
            <person name="Eiglmeier K."/>
            <person name="Emrich S."/>
            <person name="George P."/>
            <person name="Kennedy R.C."/>
            <person name="Mane S.P."/>
            <person name="Maslen G."/>
            <person name="Oringanje C."/>
            <person name="Qi Y."/>
            <person name="Settlage R."/>
            <person name="Tojo M."/>
            <person name="Tubio J.M."/>
            <person name="Unger M.F."/>
            <person name="Wang B."/>
            <person name="Vernick K.D."/>
            <person name="Ribeiro J.M."/>
            <person name="James A.A."/>
            <person name="Michel K."/>
            <person name="Riehle M.A."/>
            <person name="Luckhart S."/>
            <person name="Sharakhov I.V."/>
            <person name="Tu Z."/>
        </authorList>
    </citation>
    <scope>NUCLEOTIDE SEQUENCE [LARGE SCALE GENOMIC DNA]</scope>
    <source>
        <strain evidence="11">Indian</strain>
    </source>
</reference>
<comment type="subcellular location">
    <subcellularLocation>
        <location evidence="1">Secreted</location>
    </subcellularLocation>
</comment>
<keyword evidence="6" id="KW-0446">Lipid-binding</keyword>
<sequence>MINKVWYILALTLLVNWLDVEGFLVKDGNCTLATVNLPFVKDFEVEKYLGQWYELERYEQDYERNMECVTIVYRRAQPSDRMMEVNYRGFLPFNDTINTFSGTGVFSEEPVQENSNTTTSSTTTVAKLIASFGKANNATNYWVVDTDYVNYAIVYSCATFLEMNQAVEGYWLLSRMPNLPNIPKVIERVSYLRSTYFEVSHMRVTNHTEQLQPCPDPASRPIIQYFDLQRYVEGRWYEISRYDQHFEKDCDCGYATYTPQADGSVRVQNCCERLPNTTVKCSIGKAVVSFPDEFPLEGKFNVTFGGPPKTSNYWILDTDYDNYALIYYCKNLSESKSAEAAWVLSKQRTINPSVRDTVDKLVDKYFVRQDMRVTEQGQSK</sequence>
<dbReference type="AlphaFoldDB" id="A0A182Y6I0"/>
<dbReference type="Proteomes" id="UP000076408">
    <property type="component" value="Unassembled WGS sequence"/>
</dbReference>
<keyword evidence="5" id="KW-0732">Signal</keyword>
<proteinExistence type="predicted"/>
<evidence type="ECO:0000256" key="8">
    <source>
        <dbReference type="ARBA" id="ARBA00023180"/>
    </source>
</evidence>
<dbReference type="GO" id="GO:0008289">
    <property type="term" value="F:lipid binding"/>
    <property type="evidence" value="ECO:0007669"/>
    <property type="project" value="UniProtKB-KW"/>
</dbReference>
<evidence type="ECO:0000313" key="11">
    <source>
        <dbReference type="Proteomes" id="UP000076408"/>
    </source>
</evidence>
<evidence type="ECO:0000256" key="5">
    <source>
        <dbReference type="ARBA" id="ARBA00022729"/>
    </source>
</evidence>
<keyword evidence="11" id="KW-1185">Reference proteome</keyword>
<evidence type="ECO:0000256" key="3">
    <source>
        <dbReference type="ARBA" id="ARBA00022448"/>
    </source>
</evidence>
<feature type="domain" description="Lipocalin/cytosolic fatty-acid binding" evidence="9">
    <location>
        <begin position="44"/>
        <end position="181"/>
    </location>
</feature>
<evidence type="ECO:0000256" key="7">
    <source>
        <dbReference type="ARBA" id="ARBA00023157"/>
    </source>
</evidence>
<dbReference type="PANTHER" id="PTHR10612:SF62">
    <property type="entry name" value="LIPOCALIN_CYTOSOLIC FATTY-ACID BINDING DOMAIN-CONTAINING PROTEIN"/>
    <property type="match status" value="1"/>
</dbReference>
<dbReference type="VEuPathDB" id="VectorBase:ASTE000493"/>
<evidence type="ECO:0000256" key="1">
    <source>
        <dbReference type="ARBA" id="ARBA00004613"/>
    </source>
</evidence>
<keyword evidence="4" id="KW-0964">Secreted</keyword>
<dbReference type="InterPro" id="IPR000566">
    <property type="entry name" value="Lipocln_cytosolic_FA-bd_dom"/>
</dbReference>
<name>A0A182Y6I0_ANOST</name>
<dbReference type="PROSITE" id="PS00213">
    <property type="entry name" value="LIPOCALIN"/>
    <property type="match status" value="1"/>
</dbReference>
<feature type="domain" description="Lipocalin/cytosolic fatty-acid binding" evidence="9">
    <location>
        <begin position="226"/>
        <end position="358"/>
    </location>
</feature>
<dbReference type="OMA" id="DINDSRD"/>
<dbReference type="PANTHER" id="PTHR10612">
    <property type="entry name" value="APOLIPOPROTEIN D"/>
    <property type="match status" value="1"/>
</dbReference>
<dbReference type="FunFam" id="2.40.128.20:FF:000003">
    <property type="entry name" value="Apolipoprotein D"/>
    <property type="match status" value="2"/>
</dbReference>
<dbReference type="InterPro" id="IPR022272">
    <property type="entry name" value="Lipocalin_CS"/>
</dbReference>
<dbReference type="SUPFAM" id="SSF50814">
    <property type="entry name" value="Lipocalins"/>
    <property type="match status" value="2"/>
</dbReference>